<keyword evidence="9 30" id="KW-0430">Lectin</keyword>
<dbReference type="InterPro" id="IPR018378">
    <property type="entry name" value="C-type_lectin_CS"/>
</dbReference>
<evidence type="ECO:0000256" key="17">
    <source>
        <dbReference type="ARBA" id="ARBA00038738"/>
    </source>
</evidence>
<feature type="domain" description="Sushi" evidence="29">
    <location>
        <begin position="473"/>
        <end position="522"/>
    </location>
</feature>
<dbReference type="FunFam" id="2.10.70.10:FF:000001">
    <property type="entry name" value="Selectin P"/>
    <property type="match status" value="4"/>
</dbReference>
<dbReference type="GO" id="GO:0030246">
    <property type="term" value="F:carbohydrate binding"/>
    <property type="evidence" value="ECO:0007669"/>
    <property type="project" value="UniProtKB-KW"/>
</dbReference>
<feature type="disulfide bond" evidence="24">
    <location>
        <begin position="493"/>
        <end position="520"/>
    </location>
</feature>
<evidence type="ECO:0000256" key="25">
    <source>
        <dbReference type="SAM" id="MobiDB-lite"/>
    </source>
</evidence>
<dbReference type="SUPFAM" id="SSF56436">
    <property type="entry name" value="C-type lectin-like"/>
    <property type="match status" value="1"/>
</dbReference>
<proteinExistence type="inferred from homology"/>
<dbReference type="InterPro" id="IPR000742">
    <property type="entry name" value="EGF"/>
</dbReference>
<feature type="domain" description="EGF-like" evidence="27">
    <location>
        <begin position="362"/>
        <end position="398"/>
    </location>
</feature>
<feature type="disulfide bond" evidence="24">
    <location>
        <begin position="615"/>
        <end position="642"/>
    </location>
</feature>
<dbReference type="Pfam" id="PF00059">
    <property type="entry name" value="Lectin_C"/>
    <property type="match status" value="1"/>
</dbReference>
<dbReference type="SUPFAM" id="SSF57535">
    <property type="entry name" value="Complement control module/SCR domain"/>
    <property type="match status" value="4"/>
</dbReference>
<evidence type="ECO:0000256" key="8">
    <source>
        <dbReference type="ARBA" id="ARBA00022729"/>
    </source>
</evidence>
<keyword evidence="14 26" id="KW-0472">Membrane</keyword>
<feature type="domain" description="C-type lectin" evidence="28">
    <location>
        <begin position="242"/>
        <end position="362"/>
    </location>
</feature>
<feature type="disulfide bond" evidence="24">
    <location>
        <begin position="556"/>
        <end position="583"/>
    </location>
</feature>
<gene>
    <name evidence="30" type="ORF">TREES_T100017097</name>
</gene>
<dbReference type="PANTHER" id="PTHR19325">
    <property type="entry name" value="COMPLEMENT COMPONENT-RELATED SUSHI DOMAIN-CONTAINING"/>
    <property type="match status" value="1"/>
</dbReference>
<feature type="transmembrane region" description="Helical" evidence="26">
    <location>
        <begin position="666"/>
        <end position="688"/>
    </location>
</feature>
<keyword evidence="5 24" id="KW-0768">Sushi</keyword>
<sequence length="729" mass="79008">MVELQSPPEIRGNEEGTDAKGPQKVCGKIELSTLLIALFKFGTFTSWGPQGLAHCILSLLLTVQGLFLPWRLKIQDPALWSTGWSRRSGENHRCGQSRTPSKGHTTTKITAEKGVGFADLLLGSQRLNPVLLGNKPPIKGSRQKQCSLFLADFAPDLPDGTRRHERAARPRGPDAQAALHGWQVLDSSPISGPPRRLICTVGCANGLPETHVESDPSGERSAAMTGPRFLSALTLVLLAAESSAWSYSASTETMTYDEASAYCRGRYTHLVAIQNKQEIEHLNRVMNYSASYYWIGIRKVNGVWVWVGTQKPLTKEAANWAPGEPNNKKKDEDCVEIYIRRGKDEGMWNDEPCSKKKLALCYTAACTHASCSGHGECVETIENYTCECHPGFSGPRCEQAVQCSNLTVPEKLNMSCSGKPEFGTVCEFACPEGWTLNGSAALTCNASGHWSEPLPTCQAPLCRALSGPEHGYMDCLPRASGTFQHGSSCEFSCDQGFVPKGSRKLQCGPTGQWDGEEPTCEAVKCDPVDQLLRGTVRCSHPTTGNFTYNSSCAFSCEEGFSLQGSPERQCTAQGRWTQEAPFCQAVQCSNLTVPEKLNMSCSGKPEFGTVCEFTCPEGWTLNGSAALTCNASGHWSEPLPTCQGDTLVRVDVWGGKRAPPASNVPLVVGLSTAGTSVVGLTSFLLWLLKHLRRKEVWGKALTVQLASIRAVEKVLAVPTLRASGGCCSR</sequence>
<keyword evidence="15 23" id="KW-1015">Disulfide bond</keyword>
<keyword evidence="16" id="KW-0325">Glycoprotein</keyword>
<dbReference type="InterPro" id="IPR002396">
    <property type="entry name" value="Selectin_superfamily"/>
</dbReference>
<dbReference type="EMBL" id="KB320708">
    <property type="protein sequence ID" value="ELW64923.1"/>
    <property type="molecule type" value="Genomic_DNA"/>
</dbReference>
<keyword evidence="31" id="KW-1185">Reference proteome</keyword>
<evidence type="ECO:0000259" key="29">
    <source>
        <dbReference type="PROSITE" id="PS50923"/>
    </source>
</evidence>
<evidence type="ECO:0000256" key="22">
    <source>
        <dbReference type="ARBA" id="ARBA00045695"/>
    </source>
</evidence>
<evidence type="ECO:0000256" key="20">
    <source>
        <dbReference type="ARBA" id="ARBA00042113"/>
    </source>
</evidence>
<dbReference type="PROSITE" id="PS50923">
    <property type="entry name" value="SUSHI"/>
    <property type="match status" value="4"/>
</dbReference>
<keyword evidence="13 26" id="KW-1133">Transmembrane helix</keyword>
<dbReference type="PROSITE" id="PS50026">
    <property type="entry name" value="EGF_3"/>
    <property type="match status" value="1"/>
</dbReference>
<dbReference type="eggNOG" id="KOG4297">
    <property type="taxonomic scope" value="Eukaryota"/>
</dbReference>
<evidence type="ECO:0000256" key="11">
    <source>
        <dbReference type="ARBA" id="ARBA00022837"/>
    </source>
</evidence>
<keyword evidence="4 23" id="KW-0245">EGF-like domain</keyword>
<evidence type="ECO:0000256" key="12">
    <source>
        <dbReference type="ARBA" id="ARBA00022889"/>
    </source>
</evidence>
<dbReference type="GO" id="GO:0005886">
    <property type="term" value="C:plasma membrane"/>
    <property type="evidence" value="ECO:0007669"/>
    <property type="project" value="UniProtKB-SubCell"/>
</dbReference>
<keyword evidence="12" id="KW-0130">Cell adhesion</keyword>
<keyword evidence="10" id="KW-0677">Repeat</keyword>
<dbReference type="SMART" id="SM00032">
    <property type="entry name" value="CCP"/>
    <property type="match status" value="4"/>
</dbReference>
<evidence type="ECO:0000256" key="3">
    <source>
        <dbReference type="ARBA" id="ARBA00022475"/>
    </source>
</evidence>
<accession>L9KQC9</accession>
<evidence type="ECO:0000313" key="30">
    <source>
        <dbReference type="EMBL" id="ELW64923.1"/>
    </source>
</evidence>
<feature type="compositionally biased region" description="Polar residues" evidence="25">
    <location>
        <begin position="94"/>
        <end position="105"/>
    </location>
</feature>
<dbReference type="GO" id="GO:0007155">
    <property type="term" value="P:cell adhesion"/>
    <property type="evidence" value="ECO:0007669"/>
    <property type="project" value="UniProtKB-KW"/>
</dbReference>
<feature type="domain" description="Sushi" evidence="29">
    <location>
        <begin position="401"/>
        <end position="459"/>
    </location>
</feature>
<protein>
    <recommendedName>
        <fullName evidence="18">E-selectin</fullName>
    </recommendedName>
    <alternativeName>
        <fullName evidence="19">CD62 antigen-like family member E</fullName>
    </alternativeName>
    <alternativeName>
        <fullName evidence="20">Endothelial leukocyte adhesion molecule 1</fullName>
    </alternativeName>
    <alternativeName>
        <fullName evidence="21">Leukocyte-endothelial cell adhesion molecule 2</fullName>
    </alternativeName>
</protein>
<dbReference type="InterPro" id="IPR033991">
    <property type="entry name" value="Selectin_CTLD"/>
</dbReference>
<evidence type="ECO:0000256" key="6">
    <source>
        <dbReference type="ARBA" id="ARBA00022692"/>
    </source>
</evidence>
<dbReference type="InterPro" id="IPR035976">
    <property type="entry name" value="Sushi/SCR/CCP_sf"/>
</dbReference>
<evidence type="ECO:0000256" key="13">
    <source>
        <dbReference type="ARBA" id="ARBA00022989"/>
    </source>
</evidence>
<evidence type="ECO:0000259" key="28">
    <source>
        <dbReference type="PROSITE" id="PS50041"/>
    </source>
</evidence>
<dbReference type="SMART" id="SM00181">
    <property type="entry name" value="EGF"/>
    <property type="match status" value="2"/>
</dbReference>
<evidence type="ECO:0000256" key="23">
    <source>
        <dbReference type="PROSITE-ProRule" id="PRU00076"/>
    </source>
</evidence>
<feature type="region of interest" description="Disordered" evidence="25">
    <location>
        <begin position="85"/>
        <end position="105"/>
    </location>
</feature>
<comment type="function">
    <text evidence="22">Cell-surface glycoprotein having a role in immunoadhesion. Mediates in the adhesion of blood neutrophils in cytokine-activated endothelium through interaction with SELPLG/PSGL1. May have a role in capillary morphogenesis.</text>
</comment>
<evidence type="ECO:0000256" key="5">
    <source>
        <dbReference type="ARBA" id="ARBA00022659"/>
    </source>
</evidence>
<dbReference type="CDD" id="cd00054">
    <property type="entry name" value="EGF_CA"/>
    <property type="match status" value="1"/>
</dbReference>
<keyword evidence="3" id="KW-1003">Cell membrane</keyword>
<evidence type="ECO:0000256" key="15">
    <source>
        <dbReference type="ARBA" id="ARBA00023157"/>
    </source>
</evidence>
<dbReference type="PROSITE" id="PS00022">
    <property type="entry name" value="EGF_1"/>
    <property type="match status" value="1"/>
</dbReference>
<evidence type="ECO:0000256" key="2">
    <source>
        <dbReference type="ARBA" id="ARBA00007360"/>
    </source>
</evidence>
<dbReference type="PROSITE" id="PS01186">
    <property type="entry name" value="EGF_2"/>
    <property type="match status" value="1"/>
</dbReference>
<dbReference type="InterPro" id="IPR016186">
    <property type="entry name" value="C-type_lectin-like/link_sf"/>
</dbReference>
<dbReference type="Gene3D" id="3.10.100.10">
    <property type="entry name" value="Mannose-Binding Protein A, subunit A"/>
    <property type="match status" value="1"/>
</dbReference>
<comment type="similarity">
    <text evidence="2">Belongs to the selectin/LECAM family.</text>
</comment>
<comment type="subcellular location">
    <subcellularLocation>
        <location evidence="1">Cell membrane</location>
        <topology evidence="1">Single-pass type I membrane protein</topology>
    </subcellularLocation>
</comment>
<dbReference type="InterPro" id="IPR001304">
    <property type="entry name" value="C-type_lectin-like"/>
</dbReference>
<evidence type="ECO:0000256" key="1">
    <source>
        <dbReference type="ARBA" id="ARBA00004251"/>
    </source>
</evidence>
<evidence type="ECO:0000256" key="14">
    <source>
        <dbReference type="ARBA" id="ARBA00023136"/>
    </source>
</evidence>
<dbReference type="Pfam" id="PF00008">
    <property type="entry name" value="EGF"/>
    <property type="match status" value="1"/>
</dbReference>
<organism evidence="30 31">
    <name type="scientific">Tupaia chinensis</name>
    <name type="common">Chinese tree shrew</name>
    <name type="synonym">Tupaia belangeri chinensis</name>
    <dbReference type="NCBI Taxonomy" id="246437"/>
    <lineage>
        <taxon>Eukaryota</taxon>
        <taxon>Metazoa</taxon>
        <taxon>Chordata</taxon>
        <taxon>Craniata</taxon>
        <taxon>Vertebrata</taxon>
        <taxon>Euteleostomi</taxon>
        <taxon>Mammalia</taxon>
        <taxon>Eutheria</taxon>
        <taxon>Euarchontoglires</taxon>
        <taxon>Scandentia</taxon>
        <taxon>Tupaiidae</taxon>
        <taxon>Tupaia</taxon>
    </lineage>
</organism>
<dbReference type="FunFam" id="2.10.25.10:FF:000176">
    <property type="entry name" value="Selectin P"/>
    <property type="match status" value="1"/>
</dbReference>
<reference evidence="31" key="2">
    <citation type="journal article" date="2013" name="Nat. Commun.">
        <title>Genome of the Chinese tree shrew.</title>
        <authorList>
            <person name="Fan Y."/>
            <person name="Huang Z.Y."/>
            <person name="Cao C.C."/>
            <person name="Chen C.S."/>
            <person name="Chen Y.X."/>
            <person name="Fan D.D."/>
            <person name="He J."/>
            <person name="Hou H.L."/>
            <person name="Hu L."/>
            <person name="Hu X.T."/>
            <person name="Jiang X.T."/>
            <person name="Lai R."/>
            <person name="Lang Y.S."/>
            <person name="Liang B."/>
            <person name="Liao S.G."/>
            <person name="Mu D."/>
            <person name="Ma Y.Y."/>
            <person name="Niu Y.Y."/>
            <person name="Sun X.Q."/>
            <person name="Xia J.Q."/>
            <person name="Xiao J."/>
            <person name="Xiong Z.Q."/>
            <person name="Xu L."/>
            <person name="Yang L."/>
            <person name="Zhang Y."/>
            <person name="Zhao W."/>
            <person name="Zhao X.D."/>
            <person name="Zheng Y.T."/>
            <person name="Zhou J.M."/>
            <person name="Zhu Y.B."/>
            <person name="Zhang G.J."/>
            <person name="Wang J."/>
            <person name="Yao Y.G."/>
        </authorList>
    </citation>
    <scope>NUCLEOTIDE SEQUENCE [LARGE SCALE GENOMIC DNA]</scope>
</reference>
<dbReference type="InterPro" id="IPR000436">
    <property type="entry name" value="Sushi_SCR_CCP_dom"/>
</dbReference>
<dbReference type="InParanoid" id="L9KQC9"/>
<dbReference type="CDD" id="cd03592">
    <property type="entry name" value="CLECT_selectins_like"/>
    <property type="match status" value="1"/>
</dbReference>
<dbReference type="PRINTS" id="PR00343">
    <property type="entry name" value="SELECTIN"/>
</dbReference>
<evidence type="ECO:0000256" key="19">
    <source>
        <dbReference type="ARBA" id="ARBA00041401"/>
    </source>
</evidence>
<dbReference type="InterPro" id="IPR050350">
    <property type="entry name" value="Compl-Cell_Adhes-Reg"/>
</dbReference>
<evidence type="ECO:0000256" key="9">
    <source>
        <dbReference type="ARBA" id="ARBA00022734"/>
    </source>
</evidence>
<dbReference type="GO" id="GO:0046872">
    <property type="term" value="F:metal ion binding"/>
    <property type="evidence" value="ECO:0007669"/>
    <property type="project" value="UniProtKB-KW"/>
</dbReference>
<feature type="disulfide bond" evidence="23">
    <location>
        <begin position="388"/>
        <end position="397"/>
    </location>
</feature>
<evidence type="ECO:0000313" key="31">
    <source>
        <dbReference type="Proteomes" id="UP000011518"/>
    </source>
</evidence>
<evidence type="ECO:0000256" key="10">
    <source>
        <dbReference type="ARBA" id="ARBA00022737"/>
    </source>
</evidence>
<comment type="subunit">
    <text evidence="17">Interacts with SELPLG/PSGL1 and PODXL2 through the sialyl Lewis X epitope. SELPLG sulfation appears not to be required for this interaction.</text>
</comment>
<keyword evidence="11" id="KW-0106">Calcium</keyword>
<evidence type="ECO:0000256" key="24">
    <source>
        <dbReference type="PROSITE-ProRule" id="PRU00302"/>
    </source>
</evidence>
<evidence type="ECO:0000256" key="18">
    <source>
        <dbReference type="ARBA" id="ARBA00040812"/>
    </source>
</evidence>
<dbReference type="PANTHER" id="PTHR19325:SF493">
    <property type="entry name" value="E-SELECTIN"/>
    <property type="match status" value="1"/>
</dbReference>
<evidence type="ECO:0000256" key="7">
    <source>
        <dbReference type="ARBA" id="ARBA00022723"/>
    </source>
</evidence>
<feature type="domain" description="Sushi" evidence="29">
    <location>
        <begin position="586"/>
        <end position="644"/>
    </location>
</feature>
<evidence type="ECO:0000256" key="16">
    <source>
        <dbReference type="ARBA" id="ARBA00023180"/>
    </source>
</evidence>
<dbReference type="CDD" id="cd00033">
    <property type="entry name" value="CCP"/>
    <property type="match status" value="4"/>
</dbReference>
<dbReference type="Proteomes" id="UP000011518">
    <property type="component" value="Unassembled WGS sequence"/>
</dbReference>
<dbReference type="FunFam" id="3.10.100.10:FF:000007">
    <property type="entry name" value="L-selectin"/>
    <property type="match status" value="1"/>
</dbReference>
<dbReference type="PROSITE" id="PS00615">
    <property type="entry name" value="C_TYPE_LECTIN_1"/>
    <property type="match status" value="1"/>
</dbReference>
<reference evidence="31" key="1">
    <citation type="submission" date="2012-07" db="EMBL/GenBank/DDBJ databases">
        <title>Genome of the Chinese tree shrew, a rising model animal genetically related to primates.</title>
        <authorList>
            <person name="Zhang G."/>
            <person name="Fan Y."/>
            <person name="Yao Y."/>
            <person name="Huang Z."/>
        </authorList>
    </citation>
    <scope>NUCLEOTIDE SEQUENCE [LARGE SCALE GENOMIC DNA]</scope>
</reference>
<dbReference type="Pfam" id="PF00084">
    <property type="entry name" value="Sushi"/>
    <property type="match status" value="4"/>
</dbReference>
<evidence type="ECO:0000256" key="26">
    <source>
        <dbReference type="SAM" id="Phobius"/>
    </source>
</evidence>
<dbReference type="FunCoup" id="L9KQC9">
    <property type="interactions" value="206"/>
</dbReference>
<comment type="caution">
    <text evidence="23">Lacks conserved residue(s) required for the propagation of feature annotation.</text>
</comment>
<dbReference type="Gene3D" id="2.10.70.10">
    <property type="entry name" value="Complement Module, domain 1"/>
    <property type="match status" value="4"/>
</dbReference>
<dbReference type="STRING" id="246437.L9KQC9"/>
<feature type="region of interest" description="Disordered" evidence="25">
    <location>
        <begin position="1"/>
        <end position="22"/>
    </location>
</feature>
<feature type="domain" description="Sushi" evidence="29">
    <location>
        <begin position="536"/>
        <end position="585"/>
    </location>
</feature>
<name>L9KQC9_TUPCH</name>
<evidence type="ECO:0000256" key="21">
    <source>
        <dbReference type="ARBA" id="ARBA00043124"/>
    </source>
</evidence>
<feature type="disulfide bond" evidence="24">
    <location>
        <begin position="430"/>
        <end position="457"/>
    </location>
</feature>
<keyword evidence="8" id="KW-0732">Signal</keyword>
<keyword evidence="6 26" id="KW-0812">Transmembrane</keyword>
<dbReference type="PROSITE" id="PS50041">
    <property type="entry name" value="C_TYPE_LECTIN_2"/>
    <property type="match status" value="1"/>
</dbReference>
<evidence type="ECO:0000259" key="27">
    <source>
        <dbReference type="PROSITE" id="PS50026"/>
    </source>
</evidence>
<keyword evidence="7" id="KW-0479">Metal-binding</keyword>
<dbReference type="SMART" id="SM00034">
    <property type="entry name" value="CLECT"/>
    <property type="match status" value="1"/>
</dbReference>
<evidence type="ECO:0000256" key="4">
    <source>
        <dbReference type="ARBA" id="ARBA00022536"/>
    </source>
</evidence>
<dbReference type="AlphaFoldDB" id="L9KQC9"/>
<dbReference type="InterPro" id="IPR016187">
    <property type="entry name" value="CTDL_fold"/>
</dbReference>